<comment type="caution">
    <text evidence="1">The sequence shown here is derived from an EMBL/GenBank/DDBJ whole genome shotgun (WGS) entry which is preliminary data.</text>
</comment>
<evidence type="ECO:0000313" key="1">
    <source>
        <dbReference type="EMBL" id="KAI3816823.1"/>
    </source>
</evidence>
<dbReference type="EMBL" id="CM042022">
    <property type="protein sequence ID" value="KAI3816823.1"/>
    <property type="molecule type" value="Genomic_DNA"/>
</dbReference>
<protein>
    <submittedName>
        <fullName evidence="1">Uncharacterized protein</fullName>
    </submittedName>
</protein>
<sequence length="97" mass="10929">MSESLRSIAPNRSQGFSAGTCVGKLMFFTFKENLTIWALYAEPGCEKFRMPLKDSIETKMGCQERRGGRIGSWSMANRYYTPSFSYCNSFSDSGSHV</sequence>
<accession>A0ACB9JA43</accession>
<evidence type="ECO:0000313" key="2">
    <source>
        <dbReference type="Proteomes" id="UP001056120"/>
    </source>
</evidence>
<name>A0ACB9JA43_9ASTR</name>
<dbReference type="Proteomes" id="UP001056120">
    <property type="component" value="Linkage Group LG05"/>
</dbReference>
<gene>
    <name evidence="1" type="ORF">L1987_16528</name>
</gene>
<organism evidence="1 2">
    <name type="scientific">Smallanthus sonchifolius</name>
    <dbReference type="NCBI Taxonomy" id="185202"/>
    <lineage>
        <taxon>Eukaryota</taxon>
        <taxon>Viridiplantae</taxon>
        <taxon>Streptophyta</taxon>
        <taxon>Embryophyta</taxon>
        <taxon>Tracheophyta</taxon>
        <taxon>Spermatophyta</taxon>
        <taxon>Magnoliopsida</taxon>
        <taxon>eudicotyledons</taxon>
        <taxon>Gunneridae</taxon>
        <taxon>Pentapetalae</taxon>
        <taxon>asterids</taxon>
        <taxon>campanulids</taxon>
        <taxon>Asterales</taxon>
        <taxon>Asteraceae</taxon>
        <taxon>Asteroideae</taxon>
        <taxon>Heliantheae alliance</taxon>
        <taxon>Millerieae</taxon>
        <taxon>Smallanthus</taxon>
    </lineage>
</organism>
<reference evidence="1 2" key="2">
    <citation type="journal article" date="2022" name="Mol. Ecol. Resour.">
        <title>The genomes of chicory, endive, great burdock and yacon provide insights into Asteraceae paleo-polyploidization history and plant inulin production.</title>
        <authorList>
            <person name="Fan W."/>
            <person name="Wang S."/>
            <person name="Wang H."/>
            <person name="Wang A."/>
            <person name="Jiang F."/>
            <person name="Liu H."/>
            <person name="Zhao H."/>
            <person name="Xu D."/>
            <person name="Zhang Y."/>
        </authorList>
    </citation>
    <scope>NUCLEOTIDE SEQUENCE [LARGE SCALE GENOMIC DNA]</scope>
    <source>
        <strain evidence="2">cv. Yunnan</strain>
        <tissue evidence="1">Leaves</tissue>
    </source>
</reference>
<reference evidence="2" key="1">
    <citation type="journal article" date="2022" name="Mol. Ecol. Resour.">
        <title>The genomes of chicory, endive, great burdock and yacon provide insights into Asteraceae palaeo-polyploidization history and plant inulin production.</title>
        <authorList>
            <person name="Fan W."/>
            <person name="Wang S."/>
            <person name="Wang H."/>
            <person name="Wang A."/>
            <person name="Jiang F."/>
            <person name="Liu H."/>
            <person name="Zhao H."/>
            <person name="Xu D."/>
            <person name="Zhang Y."/>
        </authorList>
    </citation>
    <scope>NUCLEOTIDE SEQUENCE [LARGE SCALE GENOMIC DNA]</scope>
    <source>
        <strain evidence="2">cv. Yunnan</strain>
    </source>
</reference>
<keyword evidence="2" id="KW-1185">Reference proteome</keyword>
<proteinExistence type="predicted"/>